<comment type="caution">
    <text evidence="5">The sequence shown here is derived from an EMBL/GenBank/DDBJ whole genome shotgun (WGS) entry which is preliminary data.</text>
</comment>
<dbReference type="CDD" id="cd01392">
    <property type="entry name" value="HTH_LacI"/>
    <property type="match status" value="1"/>
</dbReference>
<name>A0A919P4R2_9CELL</name>
<dbReference type="SMART" id="SM00354">
    <property type="entry name" value="HTH_LACI"/>
    <property type="match status" value="1"/>
</dbReference>
<dbReference type="CDD" id="cd06267">
    <property type="entry name" value="PBP1_LacI_sugar_binding-like"/>
    <property type="match status" value="1"/>
</dbReference>
<accession>A0A919P4R2</accession>
<dbReference type="PANTHER" id="PTHR30146:SF153">
    <property type="entry name" value="LACTOSE OPERON REPRESSOR"/>
    <property type="match status" value="1"/>
</dbReference>
<dbReference type="Pfam" id="PF00356">
    <property type="entry name" value="LacI"/>
    <property type="match status" value="1"/>
</dbReference>
<keyword evidence="3" id="KW-0804">Transcription</keyword>
<evidence type="ECO:0000313" key="5">
    <source>
        <dbReference type="EMBL" id="GIG22127.1"/>
    </source>
</evidence>
<keyword evidence="1" id="KW-0805">Transcription regulation</keyword>
<protein>
    <submittedName>
        <fullName evidence="5">LacI family transcriptional regulator</fullName>
    </submittedName>
</protein>
<dbReference type="Pfam" id="PF13377">
    <property type="entry name" value="Peripla_BP_3"/>
    <property type="match status" value="1"/>
</dbReference>
<dbReference type="PANTHER" id="PTHR30146">
    <property type="entry name" value="LACI-RELATED TRANSCRIPTIONAL REPRESSOR"/>
    <property type="match status" value="1"/>
</dbReference>
<dbReference type="EMBL" id="BONK01000009">
    <property type="protein sequence ID" value="GIG22127.1"/>
    <property type="molecule type" value="Genomic_DNA"/>
</dbReference>
<sequence length="328" mass="34862">MARVTSADVARESGVSRTTVSYVLNAKHGVTITEATRLRVLSTAERLGYTPSAAARTLRSGRSDLVLCVLPNWTVGPVIDALIDHLTTELADHGLSMLVYNGRSNRPLAELWRAVTPCAVLGLGAFTEADAQAMRRAGIQVVGSALDEDPHPEIFVVPQANIGGLQVEHLAERGHRAIAYAAPADDRLAAFADRRLRGVVAECERRGLPAPVVERVDLDVASAVAAVRGWRSGDEPATAVAAYNDEVALAVLSGLRAEGLRVPEDVAVIGVDDIPTARLAAPALTTVWQAIDAQASYLVASVLAALDENVEPPQRPDDVFHVIERDST</sequence>
<evidence type="ECO:0000256" key="3">
    <source>
        <dbReference type="ARBA" id="ARBA00023163"/>
    </source>
</evidence>
<dbReference type="GO" id="GO:0000976">
    <property type="term" value="F:transcription cis-regulatory region binding"/>
    <property type="evidence" value="ECO:0007669"/>
    <property type="project" value="TreeGrafter"/>
</dbReference>
<evidence type="ECO:0000259" key="4">
    <source>
        <dbReference type="PROSITE" id="PS50932"/>
    </source>
</evidence>
<evidence type="ECO:0000256" key="1">
    <source>
        <dbReference type="ARBA" id="ARBA00023015"/>
    </source>
</evidence>
<dbReference type="InterPro" id="IPR000843">
    <property type="entry name" value="HTH_LacI"/>
</dbReference>
<dbReference type="InterPro" id="IPR046335">
    <property type="entry name" value="LacI/GalR-like_sensor"/>
</dbReference>
<dbReference type="PROSITE" id="PS50932">
    <property type="entry name" value="HTH_LACI_2"/>
    <property type="match status" value="1"/>
</dbReference>
<evidence type="ECO:0000256" key="2">
    <source>
        <dbReference type="ARBA" id="ARBA00023125"/>
    </source>
</evidence>
<dbReference type="GO" id="GO:0003700">
    <property type="term" value="F:DNA-binding transcription factor activity"/>
    <property type="evidence" value="ECO:0007669"/>
    <property type="project" value="TreeGrafter"/>
</dbReference>
<dbReference type="Gene3D" id="1.10.260.40">
    <property type="entry name" value="lambda repressor-like DNA-binding domains"/>
    <property type="match status" value="1"/>
</dbReference>
<gene>
    <name evidence="5" type="ORF">Cch01nite_28510</name>
</gene>
<evidence type="ECO:0000313" key="6">
    <source>
        <dbReference type="Proteomes" id="UP000632740"/>
    </source>
</evidence>
<keyword evidence="6" id="KW-1185">Reference proteome</keyword>
<organism evidence="5 6">
    <name type="scientific">Cellulomonas chitinilytica</name>
    <dbReference type="NCBI Taxonomy" id="398759"/>
    <lineage>
        <taxon>Bacteria</taxon>
        <taxon>Bacillati</taxon>
        <taxon>Actinomycetota</taxon>
        <taxon>Actinomycetes</taxon>
        <taxon>Micrococcales</taxon>
        <taxon>Cellulomonadaceae</taxon>
        <taxon>Cellulomonas</taxon>
    </lineage>
</organism>
<feature type="domain" description="HTH lacI-type" evidence="4">
    <location>
        <begin position="4"/>
        <end position="60"/>
    </location>
</feature>
<dbReference type="SUPFAM" id="SSF53822">
    <property type="entry name" value="Periplasmic binding protein-like I"/>
    <property type="match status" value="1"/>
</dbReference>
<dbReference type="AlphaFoldDB" id="A0A919P4R2"/>
<proteinExistence type="predicted"/>
<dbReference type="Proteomes" id="UP000632740">
    <property type="component" value="Unassembled WGS sequence"/>
</dbReference>
<dbReference type="SUPFAM" id="SSF47413">
    <property type="entry name" value="lambda repressor-like DNA-binding domains"/>
    <property type="match status" value="1"/>
</dbReference>
<dbReference type="Gene3D" id="3.40.50.2300">
    <property type="match status" value="2"/>
</dbReference>
<dbReference type="InterPro" id="IPR028082">
    <property type="entry name" value="Peripla_BP_I"/>
</dbReference>
<dbReference type="InterPro" id="IPR010982">
    <property type="entry name" value="Lambda_DNA-bd_dom_sf"/>
</dbReference>
<reference evidence="5" key="1">
    <citation type="submission" date="2021-01" db="EMBL/GenBank/DDBJ databases">
        <title>Whole genome shotgun sequence of Cellulomonas chitinilytica NBRC 110799.</title>
        <authorList>
            <person name="Komaki H."/>
            <person name="Tamura T."/>
        </authorList>
    </citation>
    <scope>NUCLEOTIDE SEQUENCE</scope>
    <source>
        <strain evidence="5">NBRC 110799</strain>
    </source>
</reference>
<keyword evidence="2" id="KW-0238">DNA-binding</keyword>